<reference evidence="1 2" key="1">
    <citation type="journal article" date="2019" name="Appl. Microbiol. Biotechnol.">
        <title>Differential efficiency of wild type rhizogenic strains for rol gene transformation of plants.</title>
        <authorList>
            <person name="Desmet S."/>
            <person name="De Keyser E."/>
            <person name="Van Vaerenbergh J."/>
            <person name="Baeyen S."/>
            <person name="Van Huylenbroeck J."/>
            <person name="Geelen D."/>
            <person name="Dhooghe E."/>
        </authorList>
    </citation>
    <scope>NUCLEOTIDE SEQUENCE [LARGE SCALE GENOMIC DNA]</scope>
    <source>
        <strain evidence="1 2">MAFF210266</strain>
    </source>
</reference>
<dbReference type="AlphaFoldDB" id="A0A546XRW0"/>
<accession>A0A546XRW0</accession>
<proteinExistence type="predicted"/>
<gene>
    <name evidence="1" type="ORF">EXN61_21665</name>
</gene>
<dbReference type="RefSeq" id="WP_142859125.1">
    <property type="nucleotide sequence ID" value="NZ_SGOE01000008.1"/>
</dbReference>
<name>A0A546XRW0_AGRTU</name>
<organism evidence="1 2">
    <name type="scientific">Agrobacterium tumefaciens</name>
    <dbReference type="NCBI Taxonomy" id="358"/>
    <lineage>
        <taxon>Bacteria</taxon>
        <taxon>Pseudomonadati</taxon>
        <taxon>Pseudomonadota</taxon>
        <taxon>Alphaproteobacteria</taxon>
        <taxon>Hyphomicrobiales</taxon>
        <taxon>Rhizobiaceae</taxon>
        <taxon>Rhizobium/Agrobacterium group</taxon>
        <taxon>Agrobacterium</taxon>
        <taxon>Agrobacterium tumefaciens complex</taxon>
    </lineage>
</organism>
<dbReference type="EMBL" id="SGOE01000008">
    <property type="protein sequence ID" value="TRB03473.1"/>
    <property type="molecule type" value="Genomic_DNA"/>
</dbReference>
<dbReference type="Proteomes" id="UP000317023">
    <property type="component" value="Unassembled WGS sequence"/>
</dbReference>
<comment type="caution">
    <text evidence="1">The sequence shown here is derived from an EMBL/GenBank/DDBJ whole genome shotgun (WGS) entry which is preliminary data.</text>
</comment>
<evidence type="ECO:0000313" key="2">
    <source>
        <dbReference type="Proteomes" id="UP000317023"/>
    </source>
</evidence>
<protein>
    <submittedName>
        <fullName evidence="1">HK97 gp10 family phage protein</fullName>
    </submittedName>
</protein>
<sequence>MVKQTLSAPVKQFASLTKMQMRNVFAESVQDVVDAAQLPRAKGGRIPVDTGNLRNSLASGLNGTIGAPDASSYVVTLSQMEIGDIAQFAWTAPYARRIELGFSGTDSLGRTYEQSGAHFLGSAVAQWPQFVTANAARLKK</sequence>
<evidence type="ECO:0000313" key="1">
    <source>
        <dbReference type="EMBL" id="TRB03473.1"/>
    </source>
</evidence>